<protein>
    <submittedName>
        <fullName evidence="1">Uncharacterized protein</fullName>
    </submittedName>
</protein>
<name>A0ACC1TNP0_9AGAR</name>
<accession>A0ACC1TNP0</accession>
<sequence length="978" mass="112044">MTRKVSQISQLAWFHILSVLRRCSFSYIVNRQVMIATIKAEMYSYLQKYRSGMIDLATNAITTEPWKPNVLVSERTIKAITQLNIPRACAPYSHLPDMLSHRLGRFQDDAKLKQRMHELFGSETHKIFVNTSGAGKTRLVLEHLCSNWGLYLTCQDDSRIGSKDLSIAISNIKASRLFKKSLPPSIQLLVSHTFGRALETNNGLVACELFATLLARLHILHQFLATLVEIGEDITQPMHIQNWLRIQLHPDLLLPQNESGDMFAQFRNHIAKMLGHFQDLKDSEEILSELLQDILAEIRSILHFNLIIVLDECQFAARELRNSFRSDDWITKRPLLRQIAKCLNDIFLESGVHGSRATFIFTGTGLSKVDITDALSSIVAKAPPCDDVNDTGAFDDIDTLRNYIEGYLPQHVLQSDQFPRLLERIFRWLRGRHRFTAEYISVVLQNGYKHLDKLLNAYIYNLTGFEPSDYSGEEVISKLITFPTRAFIFETVSDTMKERIKSLCYDYLLRSRLEGWLGDDEDDYIAYGFARVKFSGELKRIRIDEPLVLMACAMWLNGSPGVMGAHSLYKYVANRIQDHNPSTGRNGFEEFICFYLQRVFQTPRRLGQVFDFLDKKSALAQKRATLVTLHIDKVGTKRKLVEGTTGIQNIGEAKLPGALGLGIESLDESVSLTDWVKLKSHTAFCFPMNEMGPDIMCFLKLQGDKENPEDFTYICLAVQCKFYQVDGELEPSTLKDAIATVTPRKFFAPRHVRLRRCILRALKRLPHRDPLAGKYGVVRIICGFPVKVNLETAFYKHKKQGKTPKYTQDPDEEDHHPLGQLNADLLSTETAHLHPTNLLKVIKGRARKEKKKGKSFWDTFDPAILWSDSEDSEDELPTKTGRRKTGRRKTADPAEPIEFGSQARMVIEMLDSDYSRSRGLDLPSRPKRKREEMDLDELDIERNEDEGYEEDYMEIEEDSNDDYDDDYEGDDDDDYNSD</sequence>
<proteinExistence type="predicted"/>
<dbReference type="Proteomes" id="UP001163835">
    <property type="component" value="Unassembled WGS sequence"/>
</dbReference>
<organism evidence="1 2">
    <name type="scientific">Lentinula aff. lateritia</name>
    <dbReference type="NCBI Taxonomy" id="2804960"/>
    <lineage>
        <taxon>Eukaryota</taxon>
        <taxon>Fungi</taxon>
        <taxon>Dikarya</taxon>
        <taxon>Basidiomycota</taxon>
        <taxon>Agaricomycotina</taxon>
        <taxon>Agaricomycetes</taxon>
        <taxon>Agaricomycetidae</taxon>
        <taxon>Agaricales</taxon>
        <taxon>Marasmiineae</taxon>
        <taxon>Omphalotaceae</taxon>
        <taxon>Lentinula</taxon>
    </lineage>
</organism>
<evidence type="ECO:0000313" key="1">
    <source>
        <dbReference type="EMBL" id="KAJ3806174.1"/>
    </source>
</evidence>
<reference evidence="1" key="1">
    <citation type="submission" date="2022-09" db="EMBL/GenBank/DDBJ databases">
        <title>A Global Phylogenomic Analysis of the Shiitake Genus Lentinula.</title>
        <authorList>
            <consortium name="DOE Joint Genome Institute"/>
            <person name="Sierra-Patev S."/>
            <person name="Min B."/>
            <person name="Naranjo-Ortiz M."/>
            <person name="Looney B."/>
            <person name="Konkel Z."/>
            <person name="Slot J.C."/>
            <person name="Sakamoto Y."/>
            <person name="Steenwyk J.L."/>
            <person name="Rokas A."/>
            <person name="Carro J."/>
            <person name="Camarero S."/>
            <person name="Ferreira P."/>
            <person name="Molpeceres G."/>
            <person name="Ruiz-Duenas F.J."/>
            <person name="Serrano A."/>
            <person name="Henrissat B."/>
            <person name="Drula E."/>
            <person name="Hughes K.W."/>
            <person name="Mata J.L."/>
            <person name="Ishikawa N.K."/>
            <person name="Vargas-Isla R."/>
            <person name="Ushijima S."/>
            <person name="Smith C.A."/>
            <person name="Ahrendt S."/>
            <person name="Andreopoulos W."/>
            <person name="He G."/>
            <person name="Labutti K."/>
            <person name="Lipzen A."/>
            <person name="Ng V."/>
            <person name="Riley R."/>
            <person name="Sandor L."/>
            <person name="Barry K."/>
            <person name="Martinez A.T."/>
            <person name="Xiao Y."/>
            <person name="Gibbons J.G."/>
            <person name="Terashima K."/>
            <person name="Grigoriev I.V."/>
            <person name="Hibbett D.S."/>
        </authorList>
    </citation>
    <scope>NUCLEOTIDE SEQUENCE</scope>
    <source>
        <strain evidence="1">TMI1499</strain>
    </source>
</reference>
<keyword evidence="2" id="KW-1185">Reference proteome</keyword>
<evidence type="ECO:0000313" key="2">
    <source>
        <dbReference type="Proteomes" id="UP001163835"/>
    </source>
</evidence>
<gene>
    <name evidence="1" type="ORF">F5876DRAFT_50532</name>
</gene>
<dbReference type="EMBL" id="MU795464">
    <property type="protein sequence ID" value="KAJ3806174.1"/>
    <property type="molecule type" value="Genomic_DNA"/>
</dbReference>
<comment type="caution">
    <text evidence="1">The sequence shown here is derived from an EMBL/GenBank/DDBJ whole genome shotgun (WGS) entry which is preliminary data.</text>
</comment>